<comment type="caution">
    <text evidence="1">The sequence shown here is derived from an EMBL/GenBank/DDBJ whole genome shotgun (WGS) entry which is preliminary data.</text>
</comment>
<evidence type="ECO:0000313" key="1">
    <source>
        <dbReference type="EMBL" id="MFC5013306.1"/>
    </source>
</evidence>
<keyword evidence="2" id="KW-1185">Reference proteome</keyword>
<organism evidence="1 2">
    <name type="scientific">Streptomyces lienomycini</name>
    <dbReference type="NCBI Taxonomy" id="284035"/>
    <lineage>
        <taxon>Bacteria</taxon>
        <taxon>Bacillati</taxon>
        <taxon>Actinomycetota</taxon>
        <taxon>Actinomycetes</taxon>
        <taxon>Kitasatosporales</taxon>
        <taxon>Streptomycetaceae</taxon>
        <taxon>Streptomyces</taxon>
    </lineage>
</organism>
<sequence length="60" mass="6642">MTPDGDFECIGMGTTIGDEVVHWVALRRVDDAGPRIDFRPESGLGTRVQWLALRTISVRA</sequence>
<gene>
    <name evidence="1" type="ORF">ACFPRC_00210</name>
</gene>
<name>A0ABV9WJ48_9ACTN</name>
<evidence type="ECO:0000313" key="2">
    <source>
        <dbReference type="Proteomes" id="UP001595855"/>
    </source>
</evidence>
<dbReference type="EMBL" id="JBHSJO010000001">
    <property type="protein sequence ID" value="MFC5013306.1"/>
    <property type="molecule type" value="Genomic_DNA"/>
</dbReference>
<accession>A0ABV9WJ48</accession>
<reference evidence="2" key="1">
    <citation type="journal article" date="2019" name="Int. J. Syst. Evol. Microbiol.">
        <title>The Global Catalogue of Microorganisms (GCM) 10K type strain sequencing project: providing services to taxonomists for standard genome sequencing and annotation.</title>
        <authorList>
            <consortium name="The Broad Institute Genomics Platform"/>
            <consortium name="The Broad Institute Genome Sequencing Center for Infectious Disease"/>
            <person name="Wu L."/>
            <person name="Ma J."/>
        </authorList>
    </citation>
    <scope>NUCLEOTIDE SEQUENCE [LARGE SCALE GENOMIC DNA]</scope>
    <source>
        <strain evidence="2">CGMCC 4.1542</strain>
    </source>
</reference>
<dbReference type="Proteomes" id="UP001595855">
    <property type="component" value="Unassembled WGS sequence"/>
</dbReference>
<protein>
    <submittedName>
        <fullName evidence="1">Uncharacterized protein</fullName>
    </submittedName>
</protein>
<dbReference type="RefSeq" id="WP_271417283.1">
    <property type="nucleotide sequence ID" value="NZ_BAAATN010000041.1"/>
</dbReference>
<proteinExistence type="predicted"/>